<evidence type="ECO:0000256" key="1">
    <source>
        <dbReference type="SAM" id="Phobius"/>
    </source>
</evidence>
<keyword evidence="1" id="KW-0472">Membrane</keyword>
<evidence type="ECO:0000313" key="3">
    <source>
        <dbReference type="Proteomes" id="UP000294063"/>
    </source>
</evidence>
<name>A0A4Q5KNI5_9GAMM</name>
<keyword evidence="1" id="KW-1133">Transmembrane helix</keyword>
<dbReference type="EMBL" id="SEZK01000074">
    <property type="protein sequence ID" value="RYU47078.1"/>
    <property type="molecule type" value="Genomic_DNA"/>
</dbReference>
<protein>
    <submittedName>
        <fullName evidence="2">Uncharacterized protein</fullName>
    </submittedName>
</protein>
<reference evidence="2 3" key="1">
    <citation type="submission" date="2019-02" db="EMBL/GenBank/DDBJ databases">
        <title>Genome sequences of Aliivibrio finisterrensis strains from farmed Atlantic salmon.</title>
        <authorList>
            <person name="Bowman J.P."/>
        </authorList>
    </citation>
    <scope>NUCLEOTIDE SEQUENCE [LARGE SCALE GENOMIC DNA]</scope>
    <source>
        <strain evidence="2 3">A46</strain>
    </source>
</reference>
<sequence length="120" mass="13611">MASEYIAVVQMKSSKYVVVDGVVNIWAVYSGVFILAYLIFYYFNSFKNKEPSSKQLNYAVLVSVLLIGPLFTLATYKMINSNLDNYVKCDSLNHWSSRYSSSTYAISNDICLNLVSDKNK</sequence>
<proteinExistence type="predicted"/>
<keyword evidence="1" id="KW-0812">Transmembrane</keyword>
<comment type="caution">
    <text evidence="2">The sequence shown here is derived from an EMBL/GenBank/DDBJ whole genome shotgun (WGS) entry which is preliminary data.</text>
</comment>
<dbReference type="Proteomes" id="UP000294063">
    <property type="component" value="Unassembled WGS sequence"/>
</dbReference>
<evidence type="ECO:0000313" key="2">
    <source>
        <dbReference type="EMBL" id="RYU47078.1"/>
    </source>
</evidence>
<organism evidence="2 3">
    <name type="scientific">Aliivibrio finisterrensis</name>
    <dbReference type="NCBI Taxonomy" id="511998"/>
    <lineage>
        <taxon>Bacteria</taxon>
        <taxon>Pseudomonadati</taxon>
        <taxon>Pseudomonadota</taxon>
        <taxon>Gammaproteobacteria</taxon>
        <taxon>Vibrionales</taxon>
        <taxon>Vibrionaceae</taxon>
        <taxon>Aliivibrio</taxon>
    </lineage>
</organism>
<accession>A0A4Q5KNI5</accession>
<feature type="transmembrane region" description="Helical" evidence="1">
    <location>
        <begin position="56"/>
        <end position="76"/>
    </location>
</feature>
<feature type="transmembrane region" description="Helical" evidence="1">
    <location>
        <begin position="23"/>
        <end position="44"/>
    </location>
</feature>
<gene>
    <name evidence="2" type="ORF">ERW57_18840</name>
</gene>
<dbReference type="AlphaFoldDB" id="A0A4Q5KNI5"/>